<dbReference type="Pfam" id="PF08543">
    <property type="entry name" value="Phos_pyr_kin"/>
    <property type="match status" value="1"/>
</dbReference>
<dbReference type="AlphaFoldDB" id="A0A1B2J7E0"/>
<dbReference type="OrthoDB" id="10028886at2759"/>
<dbReference type="InterPro" id="IPR013749">
    <property type="entry name" value="PM/HMP-P_kinase-1"/>
</dbReference>
<dbReference type="PANTHER" id="PTHR20858:SF17">
    <property type="entry name" value="HYDROXYMETHYLPYRIMIDINE_PHOSPHOMETHYLPYRIMIDINE KINASE THI20-RELATED"/>
    <property type="match status" value="1"/>
</dbReference>
<dbReference type="SUPFAM" id="SSF53613">
    <property type="entry name" value="Ribokinase-like"/>
    <property type="match status" value="1"/>
</dbReference>
<dbReference type="InterPro" id="IPR004399">
    <property type="entry name" value="HMP/HMP-P_kinase_dom"/>
</dbReference>
<dbReference type="CDD" id="cd01169">
    <property type="entry name" value="HMPP_kinase"/>
    <property type="match status" value="1"/>
</dbReference>
<dbReference type="CDD" id="cd19367">
    <property type="entry name" value="TenA_C_ScTHI20-like"/>
    <property type="match status" value="1"/>
</dbReference>
<proteinExistence type="predicted"/>
<dbReference type="PANTHER" id="PTHR20858">
    <property type="entry name" value="PHOSPHOMETHYLPYRIMIDINE KINASE"/>
    <property type="match status" value="1"/>
</dbReference>
<dbReference type="GO" id="GO:0008902">
    <property type="term" value="F:hydroxymethylpyrimidine kinase activity"/>
    <property type="evidence" value="ECO:0007669"/>
    <property type="project" value="TreeGrafter"/>
</dbReference>
<reference evidence="3 4" key="1">
    <citation type="submission" date="2016-02" db="EMBL/GenBank/DDBJ databases">
        <title>Comparative genomic and transcriptomic foundation for Pichia pastoris.</title>
        <authorList>
            <person name="Love K.R."/>
            <person name="Shah K.A."/>
            <person name="Whittaker C.A."/>
            <person name="Wu J."/>
            <person name="Bartlett M.C."/>
            <person name="Ma D."/>
            <person name="Leeson R.L."/>
            <person name="Priest M."/>
            <person name="Young S.K."/>
            <person name="Love J.C."/>
        </authorList>
    </citation>
    <scope>NUCLEOTIDE SEQUENCE [LARGE SCALE GENOMIC DNA]</scope>
    <source>
        <strain evidence="3 4">ATCC 28485</strain>
    </source>
</reference>
<name>A0A1B2J7E0_PICPA</name>
<dbReference type="Gene3D" id="1.20.910.10">
    <property type="entry name" value="Heme oxygenase-like"/>
    <property type="match status" value="1"/>
</dbReference>
<dbReference type="GO" id="GO:0008972">
    <property type="term" value="F:phosphomethylpyrimidine kinase activity"/>
    <property type="evidence" value="ECO:0007669"/>
    <property type="project" value="InterPro"/>
</dbReference>
<gene>
    <name evidence="3" type="primary">THI22</name>
    <name evidence="3" type="ORF">ATY40_BA7500934</name>
</gene>
<dbReference type="GO" id="GO:0005829">
    <property type="term" value="C:cytosol"/>
    <property type="evidence" value="ECO:0007669"/>
    <property type="project" value="TreeGrafter"/>
</dbReference>
<dbReference type="EMBL" id="CP014584">
    <property type="protein sequence ID" value="ANZ73906.1"/>
    <property type="molecule type" value="Genomic_DNA"/>
</dbReference>
<evidence type="ECO:0000259" key="2">
    <source>
        <dbReference type="Pfam" id="PF08543"/>
    </source>
</evidence>
<sequence length="557" mass="61611">MSVATENTVVIDLRSIPGYKPIPLTVKVPTVLTLAGSDPSGGAGIEADIKTISAFHCLGLSAINALTAQNTTGVKNVLQTDEGFLEQLLQALFEDMRIDAIKTGMMTSKAVKLLPFYLEKFHKGKPLVIDPVLSSTSGFDLGKLDILKSSISSFFAKATVITPNFIEAKKIMCAIQGISFDTFDLPVNSINDLKELSKFLQLNIGCQSVLVKGGHIPWDEDFRPSDITGKPPRYLTEVLYEQGGDVTVFKSDFNRSKFTHGTGCTLASAIAANLARGLSISESVQLSISYVQDSIKYADKTIGSGTGYGPMNHLYNISSPVCLGVTMNNLPFNEGHFFDHLISYPSIAPWWKRYTQHDFIKFMATGALSQKSLRHFLKQGKLYLEVYTKIYAKTVALAPSLDQLQSNSIVLKDCIRELALLGDRLKLLGVDTTTIKMSPACKDYTDYLMSVASSTDDWLTINVLLAPCLHGYHHATKWALQYIGDQPSDNWNLKWLNDYVSDWYVDSCVKGRKVLEKNALDLQSDEQLSTLIDIFEQGTVLECKFWDEALLMGQDKL</sequence>
<dbReference type="GO" id="GO:0009228">
    <property type="term" value="P:thiamine biosynthetic process"/>
    <property type="evidence" value="ECO:0007669"/>
    <property type="project" value="InterPro"/>
</dbReference>
<dbReference type="Gene3D" id="3.40.1190.20">
    <property type="match status" value="1"/>
</dbReference>
<dbReference type="InterPro" id="IPR016084">
    <property type="entry name" value="Haem_Oase-like_multi-hlx"/>
</dbReference>
<dbReference type="Pfam" id="PF03070">
    <property type="entry name" value="TENA_THI-4"/>
    <property type="match status" value="1"/>
</dbReference>
<dbReference type="Proteomes" id="UP000094565">
    <property type="component" value="Chromosome 1"/>
</dbReference>
<organism evidence="3 4">
    <name type="scientific">Komagataella pastoris</name>
    <name type="common">Yeast</name>
    <name type="synonym">Pichia pastoris</name>
    <dbReference type="NCBI Taxonomy" id="4922"/>
    <lineage>
        <taxon>Eukaryota</taxon>
        <taxon>Fungi</taxon>
        <taxon>Dikarya</taxon>
        <taxon>Ascomycota</taxon>
        <taxon>Saccharomycotina</taxon>
        <taxon>Pichiomycetes</taxon>
        <taxon>Pichiales</taxon>
        <taxon>Pichiaceae</taxon>
        <taxon>Komagataella</taxon>
    </lineage>
</organism>
<keyword evidence="4" id="KW-1185">Reference proteome</keyword>
<accession>A0A1B2J7E0</accession>
<evidence type="ECO:0000259" key="1">
    <source>
        <dbReference type="Pfam" id="PF03070"/>
    </source>
</evidence>
<dbReference type="InterPro" id="IPR004305">
    <property type="entry name" value="Thiaminase-2/PQQC"/>
</dbReference>
<evidence type="ECO:0000313" key="3">
    <source>
        <dbReference type="EMBL" id="ANZ73906.1"/>
    </source>
</evidence>
<dbReference type="SUPFAM" id="SSF48613">
    <property type="entry name" value="Heme oxygenase-like"/>
    <property type="match status" value="1"/>
</dbReference>
<evidence type="ECO:0000313" key="4">
    <source>
        <dbReference type="Proteomes" id="UP000094565"/>
    </source>
</evidence>
<feature type="domain" description="Thiaminase-2/PQQC" evidence="1">
    <location>
        <begin position="345"/>
        <end position="550"/>
    </location>
</feature>
<protein>
    <submittedName>
        <fullName evidence="3">BA75_00934T0</fullName>
    </submittedName>
</protein>
<feature type="domain" description="Pyridoxamine kinase/Phosphomethylpyrimidine kinase" evidence="2">
    <location>
        <begin position="38"/>
        <end position="312"/>
    </location>
</feature>
<dbReference type="InterPro" id="IPR029056">
    <property type="entry name" value="Ribokinase-like"/>
</dbReference>